<dbReference type="Gene3D" id="2.60.120.260">
    <property type="entry name" value="Galactose-binding domain-like"/>
    <property type="match status" value="1"/>
</dbReference>
<keyword evidence="7" id="KW-1185">Reference proteome</keyword>
<dbReference type="SUPFAM" id="SSF49785">
    <property type="entry name" value="Galactose-binding domain-like"/>
    <property type="match status" value="1"/>
</dbReference>
<dbReference type="SUPFAM" id="SSF51445">
    <property type="entry name" value="(Trans)glycosidases"/>
    <property type="match status" value="1"/>
</dbReference>
<keyword evidence="1 3" id="KW-0378">Hydrolase</keyword>
<feature type="signal peptide" evidence="4">
    <location>
        <begin position="1"/>
        <end position="28"/>
    </location>
</feature>
<accession>A0ABT4B0D3</accession>
<comment type="similarity">
    <text evidence="3">Belongs to the glycosyl hydrolase 5 (cellulase A) family.</text>
</comment>
<evidence type="ECO:0000256" key="3">
    <source>
        <dbReference type="RuleBase" id="RU361153"/>
    </source>
</evidence>
<evidence type="ECO:0000256" key="2">
    <source>
        <dbReference type="ARBA" id="ARBA00023295"/>
    </source>
</evidence>
<feature type="domain" description="Glycoside hydrolase family 5" evidence="5">
    <location>
        <begin position="56"/>
        <end position="279"/>
    </location>
</feature>
<evidence type="ECO:0000256" key="1">
    <source>
        <dbReference type="ARBA" id="ARBA00022801"/>
    </source>
</evidence>
<keyword evidence="4" id="KW-0732">Signal</keyword>
<organism evidence="6 7">
    <name type="scientific">Paractinoplanes pyxinae</name>
    <dbReference type="NCBI Taxonomy" id="2997416"/>
    <lineage>
        <taxon>Bacteria</taxon>
        <taxon>Bacillati</taxon>
        <taxon>Actinomycetota</taxon>
        <taxon>Actinomycetes</taxon>
        <taxon>Micromonosporales</taxon>
        <taxon>Micromonosporaceae</taxon>
        <taxon>Paractinoplanes</taxon>
    </lineage>
</organism>
<evidence type="ECO:0000313" key="6">
    <source>
        <dbReference type="EMBL" id="MCY1139375.1"/>
    </source>
</evidence>
<evidence type="ECO:0000256" key="4">
    <source>
        <dbReference type="SAM" id="SignalP"/>
    </source>
</evidence>
<reference evidence="6" key="1">
    <citation type="submission" date="2022-11" db="EMBL/GenBank/DDBJ databases">
        <authorList>
            <person name="Somphong A."/>
            <person name="Phongsopitanun W."/>
        </authorList>
    </citation>
    <scope>NUCLEOTIDE SEQUENCE</scope>
    <source>
        <strain evidence="6">Pm04-4</strain>
    </source>
</reference>
<gene>
    <name evidence="6" type="ORF">OWR29_15350</name>
</gene>
<dbReference type="Pfam" id="PF00150">
    <property type="entry name" value="Cellulase"/>
    <property type="match status" value="1"/>
</dbReference>
<feature type="chain" id="PRO_5045839950" evidence="4">
    <location>
        <begin position="29"/>
        <end position="484"/>
    </location>
</feature>
<protein>
    <submittedName>
        <fullName evidence="6">Cellulase family glycosylhydrolase</fullName>
    </submittedName>
</protein>
<proteinExistence type="inferred from homology"/>
<dbReference type="InterPro" id="IPR001547">
    <property type="entry name" value="Glyco_hydro_5"/>
</dbReference>
<dbReference type="Proteomes" id="UP001151002">
    <property type="component" value="Unassembled WGS sequence"/>
</dbReference>
<dbReference type="InterPro" id="IPR008979">
    <property type="entry name" value="Galactose-bd-like_sf"/>
</dbReference>
<dbReference type="InterPro" id="IPR017853">
    <property type="entry name" value="GH"/>
</dbReference>
<dbReference type="Gene3D" id="3.20.20.80">
    <property type="entry name" value="Glycosidases"/>
    <property type="match status" value="1"/>
</dbReference>
<evidence type="ECO:0000313" key="7">
    <source>
        <dbReference type="Proteomes" id="UP001151002"/>
    </source>
</evidence>
<dbReference type="EMBL" id="JAPNTZ010000005">
    <property type="protein sequence ID" value="MCY1139375.1"/>
    <property type="molecule type" value="Genomic_DNA"/>
</dbReference>
<keyword evidence="2 3" id="KW-0326">Glycosidase</keyword>
<evidence type="ECO:0000259" key="5">
    <source>
        <dbReference type="Pfam" id="PF00150"/>
    </source>
</evidence>
<comment type="caution">
    <text evidence="6">The sequence shown here is derived from an EMBL/GenBank/DDBJ whole genome shotgun (WGS) entry which is preliminary data.</text>
</comment>
<dbReference type="RefSeq" id="WP_267563493.1">
    <property type="nucleotide sequence ID" value="NZ_JAPNTZ010000005.1"/>
</dbReference>
<sequence length="484" mass="51250">MRKISVRALVLAVFLLLSTVLTGLPAQAAAPTLASRMADVRAAKTINYYPANAGWTNMWVNFDPVRINADLAKAAALGANTVRLIVFPQTFGYPEPTAAYATKLDMVVDIADENGLDVKLTLFDWWSNYSDVDNSVIWALTLLSPYVNDPRVIAVELKNEIPPANATAIAWARELIPAIRATAPTMPLTLTVDGTSGAAGMANLKAQLTTTPLDFYDFHFYGASERSLAEIRRAQAAVAPDPMVIGETGLSTVSATEGEQAAYLARVFRAAQEANVGSVAPWILNDFAPGAIPSNSSVSTQPAQYKFGLHRTDGTPKLAASVVGAAWTTGNISSSILNLGFETTANDSPWRQYLPQAGAAVIVNDTARTGSQSARFSGTTRTSSGLPSLLTSPITPVQPGLAWHAEAYAKGTAATGITEIALSWFDINGTWVGQNTSNRLPTGTTGWTKLFVDATVPAGAASVQLHLKSGDNTGTVWFDDVATT</sequence>
<name>A0ABT4B0D3_9ACTN</name>